<keyword evidence="3" id="KW-1185">Reference proteome</keyword>
<feature type="compositionally biased region" description="Basic and acidic residues" evidence="1">
    <location>
        <begin position="55"/>
        <end position="65"/>
    </location>
</feature>
<protein>
    <submittedName>
        <fullName evidence="2 4">Uncharacterized protein</fullName>
    </submittedName>
</protein>
<gene>
    <name evidence="2 4" type="ORF">P152DRAFT_461898</name>
</gene>
<accession>A0A6G1FTE3</accession>
<feature type="compositionally biased region" description="Basic and acidic residues" evidence="1">
    <location>
        <begin position="85"/>
        <end position="97"/>
    </location>
</feature>
<proteinExistence type="predicted"/>
<organism evidence="2">
    <name type="scientific">Eremomyces bilateralis CBS 781.70</name>
    <dbReference type="NCBI Taxonomy" id="1392243"/>
    <lineage>
        <taxon>Eukaryota</taxon>
        <taxon>Fungi</taxon>
        <taxon>Dikarya</taxon>
        <taxon>Ascomycota</taxon>
        <taxon>Pezizomycotina</taxon>
        <taxon>Dothideomycetes</taxon>
        <taxon>Dothideomycetes incertae sedis</taxon>
        <taxon>Eremomycetales</taxon>
        <taxon>Eremomycetaceae</taxon>
        <taxon>Eremomyces</taxon>
    </lineage>
</organism>
<reference evidence="4" key="3">
    <citation type="submission" date="2025-04" db="UniProtKB">
        <authorList>
            <consortium name="RefSeq"/>
        </authorList>
    </citation>
    <scope>IDENTIFICATION</scope>
    <source>
        <strain evidence="4">CBS 781.70</strain>
    </source>
</reference>
<reference evidence="2 4" key="1">
    <citation type="submission" date="2020-01" db="EMBL/GenBank/DDBJ databases">
        <authorList>
            <consortium name="DOE Joint Genome Institute"/>
            <person name="Haridas S."/>
            <person name="Albert R."/>
            <person name="Binder M."/>
            <person name="Bloem J."/>
            <person name="Labutti K."/>
            <person name="Salamov A."/>
            <person name="Andreopoulos B."/>
            <person name="Baker S.E."/>
            <person name="Barry K."/>
            <person name="Bills G."/>
            <person name="Bluhm B.H."/>
            <person name="Cannon C."/>
            <person name="Castanera R."/>
            <person name="Culley D.E."/>
            <person name="Daum C."/>
            <person name="Ezra D."/>
            <person name="Gonzalez J.B."/>
            <person name="Henrissat B."/>
            <person name="Kuo A."/>
            <person name="Liang C."/>
            <person name="Lipzen A."/>
            <person name="Lutzoni F."/>
            <person name="Magnuson J."/>
            <person name="Mondo S."/>
            <person name="Nolan M."/>
            <person name="Ohm R."/>
            <person name="Pangilinan J."/>
            <person name="Park H.-J."/>
            <person name="Ramirez L."/>
            <person name="Alfaro M."/>
            <person name="Sun H."/>
            <person name="Tritt A."/>
            <person name="Yoshinaga Y."/>
            <person name="Zwiers L.-H."/>
            <person name="Turgeon B.G."/>
            <person name="Goodwin S.B."/>
            <person name="Spatafora J.W."/>
            <person name="Crous P.W."/>
            <person name="Grigoriev I.V."/>
        </authorList>
    </citation>
    <scope>NUCLEOTIDE SEQUENCE</scope>
    <source>
        <strain evidence="2 4">CBS 781.70</strain>
    </source>
</reference>
<dbReference type="GeneID" id="54420792"/>
<evidence type="ECO:0000313" key="3">
    <source>
        <dbReference type="Proteomes" id="UP000504638"/>
    </source>
</evidence>
<sequence length="136" mass="14804">MPTGGTTPRATSPSKEKTVQFDLPPSADTTPDAVNPRKRRGANDSDYDESATETGYRHRSDDAQAKRTRSRSPASDSDETVDLPPRFDSDGQRKPEGGEDSFGDLLSGRGRAGKVFHRLTENLLMGGNSHSGSRRR</sequence>
<dbReference type="Proteomes" id="UP000504638">
    <property type="component" value="Unplaced"/>
</dbReference>
<feature type="compositionally biased region" description="Polar residues" evidence="1">
    <location>
        <begin position="1"/>
        <end position="13"/>
    </location>
</feature>
<name>A0A6G1FTE3_9PEZI</name>
<feature type="region of interest" description="Disordered" evidence="1">
    <location>
        <begin position="1"/>
        <end position="109"/>
    </location>
</feature>
<reference evidence="4" key="2">
    <citation type="submission" date="2020-04" db="EMBL/GenBank/DDBJ databases">
        <authorList>
            <consortium name="NCBI Genome Project"/>
        </authorList>
    </citation>
    <scope>NUCLEOTIDE SEQUENCE</scope>
    <source>
        <strain evidence="4">CBS 781.70</strain>
    </source>
</reference>
<evidence type="ECO:0000313" key="2">
    <source>
        <dbReference type="EMBL" id="KAF1809033.1"/>
    </source>
</evidence>
<dbReference type="AlphaFoldDB" id="A0A6G1FTE3"/>
<evidence type="ECO:0000313" key="4">
    <source>
        <dbReference type="RefSeq" id="XP_033530664.1"/>
    </source>
</evidence>
<dbReference type="EMBL" id="ML975176">
    <property type="protein sequence ID" value="KAF1809033.1"/>
    <property type="molecule type" value="Genomic_DNA"/>
</dbReference>
<dbReference type="OrthoDB" id="3561737at2759"/>
<dbReference type="RefSeq" id="XP_033530664.1">
    <property type="nucleotide sequence ID" value="XM_033680222.1"/>
</dbReference>
<evidence type="ECO:0000256" key="1">
    <source>
        <dbReference type="SAM" id="MobiDB-lite"/>
    </source>
</evidence>